<dbReference type="Gene3D" id="3.40.50.1820">
    <property type="entry name" value="alpha/beta hydrolase"/>
    <property type="match status" value="1"/>
</dbReference>
<dbReference type="RefSeq" id="WP_266061640.1">
    <property type="nucleotide sequence ID" value="NZ_JAPKFM010000009.1"/>
</dbReference>
<dbReference type="InterPro" id="IPR029058">
    <property type="entry name" value="AB_hydrolase_fold"/>
</dbReference>
<protein>
    <submittedName>
        <fullName evidence="2">Alpha/beta hydrolase domain-containing protein</fullName>
    </submittedName>
</protein>
<name>A0A9X3D464_9ACTN</name>
<dbReference type="SUPFAM" id="SSF53474">
    <property type="entry name" value="alpha/beta-Hydrolases"/>
    <property type="match status" value="1"/>
</dbReference>
<gene>
    <name evidence="2" type="ORF">OSB52_10875</name>
</gene>
<dbReference type="InterPro" id="IPR045394">
    <property type="entry name" value="Abhydrolase_dom"/>
</dbReference>
<reference evidence="2" key="1">
    <citation type="submission" date="2022-10" db="EMBL/GenBank/DDBJ databases">
        <title>WGS of marine actinomycetes from Thailand.</title>
        <authorList>
            <person name="Thawai C."/>
        </authorList>
    </citation>
    <scope>NUCLEOTIDE SEQUENCE</scope>
    <source>
        <strain evidence="2">SW21</strain>
    </source>
</reference>
<dbReference type="Proteomes" id="UP001143347">
    <property type="component" value="Unassembled WGS sequence"/>
</dbReference>
<keyword evidence="2" id="KW-0378">Hydrolase</keyword>
<evidence type="ECO:0000313" key="2">
    <source>
        <dbReference type="EMBL" id="MCX2964595.1"/>
    </source>
</evidence>
<feature type="domain" description="Alpha/beta hydrolase" evidence="1">
    <location>
        <begin position="28"/>
        <end position="452"/>
    </location>
</feature>
<sequence>MSAGTPPARDVIEPIEFTELSGGNGCSIVSATPGPDLVEHGYREGEYAVRGVARGYAPSGADGVTLLDSAAFTTRALLRRPVADTGFNGTVVVEWLNVSSGSDAAPEYTYLAEELLRNGYAWLGVSAQYTGIAGGHGSVGMAIDGGPRSLAAKDPERYGALRHPGDAYCFDIFGAVCAALRAPSDDGHPLSGLSVRRVLAAGESQSAMALTTYANRFAERHAVVDGILIHSRAAAEMPFGEPGSGVDIDQVFRGVPTRIAKSVPIPVFMVQTETDVLTNFMSVRSRQPDTDRIRIWELAGTSHADLHQIGPYESMLGCPTPVNRGQQRFVLRAALHHLNAWAAGGPPPPIAAPLAVESLDTRPRFVLDEIGNVVGGVRSPSVDAATQVLRGIVTGDVARICMLFGSTTPADPGLLARRYRDADDYLARYRSATEQMIDSGFALAADRDEILADARPDLVPSRSAVG</sequence>
<comment type="caution">
    <text evidence="2">The sequence shown here is derived from an EMBL/GenBank/DDBJ whole genome shotgun (WGS) entry which is preliminary data.</text>
</comment>
<dbReference type="AlphaFoldDB" id="A0A9X3D464"/>
<dbReference type="Pfam" id="PF20091">
    <property type="entry name" value="Abhydrolase_10"/>
    <property type="match status" value="1"/>
</dbReference>
<dbReference type="EMBL" id="JAPKFM010000009">
    <property type="protein sequence ID" value="MCX2964595.1"/>
    <property type="molecule type" value="Genomic_DNA"/>
</dbReference>
<evidence type="ECO:0000313" key="3">
    <source>
        <dbReference type="Proteomes" id="UP001143347"/>
    </source>
</evidence>
<keyword evidence="3" id="KW-1185">Reference proteome</keyword>
<accession>A0A9X3D464</accession>
<proteinExistence type="predicted"/>
<dbReference type="GO" id="GO:0016787">
    <property type="term" value="F:hydrolase activity"/>
    <property type="evidence" value="ECO:0007669"/>
    <property type="project" value="UniProtKB-KW"/>
</dbReference>
<evidence type="ECO:0000259" key="1">
    <source>
        <dbReference type="Pfam" id="PF20091"/>
    </source>
</evidence>
<organism evidence="2 3">
    <name type="scientific">Gordonia aquimaris</name>
    <dbReference type="NCBI Taxonomy" id="2984863"/>
    <lineage>
        <taxon>Bacteria</taxon>
        <taxon>Bacillati</taxon>
        <taxon>Actinomycetota</taxon>
        <taxon>Actinomycetes</taxon>
        <taxon>Mycobacteriales</taxon>
        <taxon>Gordoniaceae</taxon>
        <taxon>Gordonia</taxon>
    </lineage>
</organism>